<dbReference type="InterPro" id="IPR001245">
    <property type="entry name" value="Ser-Thr/Tyr_kinase_cat_dom"/>
</dbReference>
<evidence type="ECO:0000256" key="4">
    <source>
        <dbReference type="ARBA" id="ARBA00022840"/>
    </source>
</evidence>
<evidence type="ECO:0000313" key="7">
    <source>
        <dbReference type="Proteomes" id="UP000663841"/>
    </source>
</evidence>
<keyword evidence="2" id="KW-0547">Nucleotide-binding</keyword>
<proteinExistence type="predicted"/>
<evidence type="ECO:0000256" key="2">
    <source>
        <dbReference type="ARBA" id="ARBA00022741"/>
    </source>
</evidence>
<accession>A0A8H2Y319</accession>
<dbReference type="EMBL" id="CAJMWW010000091">
    <property type="protein sequence ID" value="CAE6439102.1"/>
    <property type="molecule type" value="Genomic_DNA"/>
</dbReference>
<dbReference type="PANTHER" id="PTHR44329">
    <property type="entry name" value="SERINE/THREONINE-PROTEIN KINASE TNNI3K-RELATED"/>
    <property type="match status" value="1"/>
</dbReference>
<keyword evidence="4" id="KW-0067">ATP-binding</keyword>
<dbReference type="Gene3D" id="1.10.510.10">
    <property type="entry name" value="Transferase(Phosphotransferase) domain 1"/>
    <property type="match status" value="1"/>
</dbReference>
<dbReference type="Proteomes" id="UP000663841">
    <property type="component" value="Unassembled WGS sequence"/>
</dbReference>
<keyword evidence="1" id="KW-0808">Transferase</keyword>
<evidence type="ECO:0000313" key="6">
    <source>
        <dbReference type="EMBL" id="CAE6439102.1"/>
    </source>
</evidence>
<reference evidence="6" key="1">
    <citation type="submission" date="2021-01" db="EMBL/GenBank/DDBJ databases">
        <authorList>
            <person name="Kaushik A."/>
        </authorList>
    </citation>
    <scope>NUCLEOTIDE SEQUENCE</scope>
    <source>
        <strain evidence="6">AG3-T5</strain>
    </source>
</reference>
<evidence type="ECO:0000259" key="5">
    <source>
        <dbReference type="PROSITE" id="PS50011"/>
    </source>
</evidence>
<dbReference type="GO" id="GO:0005524">
    <property type="term" value="F:ATP binding"/>
    <property type="evidence" value="ECO:0007669"/>
    <property type="project" value="UniProtKB-KW"/>
</dbReference>
<dbReference type="PANTHER" id="PTHR44329:SF288">
    <property type="entry name" value="MITOGEN-ACTIVATED PROTEIN KINASE KINASE KINASE 20"/>
    <property type="match status" value="1"/>
</dbReference>
<evidence type="ECO:0000256" key="1">
    <source>
        <dbReference type="ARBA" id="ARBA00022679"/>
    </source>
</evidence>
<feature type="non-terminal residue" evidence="6">
    <location>
        <position position="168"/>
    </location>
</feature>
<dbReference type="InterPro" id="IPR051681">
    <property type="entry name" value="Ser/Thr_Kinases-Pseudokinases"/>
</dbReference>
<organism evidence="6 7">
    <name type="scientific">Rhizoctonia solani</name>
    <dbReference type="NCBI Taxonomy" id="456999"/>
    <lineage>
        <taxon>Eukaryota</taxon>
        <taxon>Fungi</taxon>
        <taxon>Dikarya</taxon>
        <taxon>Basidiomycota</taxon>
        <taxon>Agaricomycotina</taxon>
        <taxon>Agaricomycetes</taxon>
        <taxon>Cantharellales</taxon>
        <taxon>Ceratobasidiaceae</taxon>
        <taxon>Rhizoctonia</taxon>
    </lineage>
</organism>
<dbReference type="SUPFAM" id="SSF56112">
    <property type="entry name" value="Protein kinase-like (PK-like)"/>
    <property type="match status" value="1"/>
</dbReference>
<dbReference type="Pfam" id="PF07714">
    <property type="entry name" value="PK_Tyr_Ser-Thr"/>
    <property type="match status" value="1"/>
</dbReference>
<evidence type="ECO:0000256" key="3">
    <source>
        <dbReference type="ARBA" id="ARBA00022777"/>
    </source>
</evidence>
<gene>
    <name evidence="6" type="ORF">RDB_LOCUS88758</name>
</gene>
<keyword evidence="3" id="KW-0418">Kinase</keyword>
<name>A0A8H2Y319_9AGAM</name>
<dbReference type="InterPro" id="IPR000719">
    <property type="entry name" value="Prot_kinase_dom"/>
</dbReference>
<dbReference type="AlphaFoldDB" id="A0A8H2Y319"/>
<sequence length="168" mass="19071">DGLAIFTQPSSPRCSLWDARENILIADSGGAVLGGFRLTKALESVENSKLLPVVMTGRIESQRWLAPDMFVDNPPLETPCDVWGWAMGSLEVVSGSLLYHMHKQAMNIMLKVTEAPPRRKDYPRFDKYAYKPDEMWALLEKCWAKEPSNRPTMGEIVMRIKEITRMAE</sequence>
<protein>
    <recommendedName>
        <fullName evidence="5">Protein kinase domain-containing protein</fullName>
    </recommendedName>
</protein>
<feature type="domain" description="Protein kinase" evidence="5">
    <location>
        <begin position="1"/>
        <end position="164"/>
    </location>
</feature>
<dbReference type="PROSITE" id="PS50011">
    <property type="entry name" value="PROTEIN_KINASE_DOM"/>
    <property type="match status" value="1"/>
</dbReference>
<dbReference type="GO" id="GO:0004674">
    <property type="term" value="F:protein serine/threonine kinase activity"/>
    <property type="evidence" value="ECO:0007669"/>
    <property type="project" value="TreeGrafter"/>
</dbReference>
<comment type="caution">
    <text evidence="6">The sequence shown here is derived from an EMBL/GenBank/DDBJ whole genome shotgun (WGS) entry which is preliminary data.</text>
</comment>
<dbReference type="InterPro" id="IPR011009">
    <property type="entry name" value="Kinase-like_dom_sf"/>
</dbReference>